<keyword evidence="1" id="KW-0812">Transmembrane</keyword>
<evidence type="ECO:0000313" key="3">
    <source>
        <dbReference type="EMBL" id="NBJ27015.1"/>
    </source>
</evidence>
<dbReference type="SUPFAM" id="SSF53448">
    <property type="entry name" value="Nucleotide-diphospho-sugar transferases"/>
    <property type="match status" value="1"/>
</dbReference>
<feature type="domain" description="Glycosyltransferase 2-like" evidence="2">
    <location>
        <begin position="69"/>
        <end position="228"/>
    </location>
</feature>
<dbReference type="Pfam" id="PF00535">
    <property type="entry name" value="Glycos_transf_2"/>
    <property type="match status" value="1"/>
</dbReference>
<dbReference type="EMBL" id="JAAAXJ010000024">
    <property type="protein sequence ID" value="NBJ27015.1"/>
    <property type="molecule type" value="Genomic_DNA"/>
</dbReference>
<dbReference type="InterPro" id="IPR050256">
    <property type="entry name" value="Glycosyltransferase_2"/>
</dbReference>
<sequence length="400" mass="43821">MGRIRARRQGLPNAKALIICSESLIHPQCVNKLPFPSARSGRATLLTRLQIGTEHRLIPDRQRISLIAVVIPTYRARSSILSVLAQIGPEVDKIFVIDDCCPEKTGSLVEEKCTDPRVTVINNPTNQGVGGATLRGYQAAAQHGATVIVKIDADGQMDPTLISDFVKPILSGRADYTKGNRFFNAASLAPMPPIRIFGNAILSLMTKFSTGYWNIFDPSNGYTAIHSSLIPLLPANRIAKRFFFETDILYYLGLLRAVVLDIPIMAHYGDEESNLKIKSILIPFLGAHFARFWRRVALQYFLRDFSFASLCIAVGMPLFLFGLLYGGSNWIVHAIAGTETPTGTIMLATASLLLGIQFLLSFFSADIATVPRHPLHTLLSHHILGAVASCVGIRVARSPV</sequence>
<feature type="transmembrane region" description="Helical" evidence="1">
    <location>
        <begin position="345"/>
        <end position="363"/>
    </location>
</feature>
<evidence type="ECO:0000259" key="2">
    <source>
        <dbReference type="Pfam" id="PF00535"/>
    </source>
</evidence>
<dbReference type="PANTHER" id="PTHR48090:SF6">
    <property type="entry name" value="SLR5056 PROTEIN"/>
    <property type="match status" value="1"/>
</dbReference>
<reference evidence="3 4" key="1">
    <citation type="submission" date="2020-01" db="EMBL/GenBank/DDBJ databases">
        <title>Microvirga sp. nov., an arsenate reduction bacterium isolated from Tibet hotspring sediments.</title>
        <authorList>
            <person name="Yuan C.-G."/>
        </authorList>
    </citation>
    <scope>NUCLEOTIDE SEQUENCE [LARGE SCALE GENOMIC DNA]</scope>
    <source>
        <strain evidence="3 4">SYSU G3D203</strain>
    </source>
</reference>
<dbReference type="Proteomes" id="UP000818323">
    <property type="component" value="Unassembled WGS sequence"/>
</dbReference>
<dbReference type="PANTHER" id="PTHR48090">
    <property type="entry name" value="UNDECAPRENYL-PHOSPHATE 4-DEOXY-4-FORMAMIDO-L-ARABINOSE TRANSFERASE-RELATED"/>
    <property type="match status" value="1"/>
</dbReference>
<name>A0ABW9Z3A6_9HYPH</name>
<gene>
    <name evidence="3" type="ORF">GR303_22040</name>
</gene>
<protein>
    <submittedName>
        <fullName evidence="3">Glycosyltransferase</fullName>
    </submittedName>
</protein>
<keyword evidence="1" id="KW-1133">Transmembrane helix</keyword>
<dbReference type="CDD" id="cd04179">
    <property type="entry name" value="DPM_DPG-synthase_like"/>
    <property type="match status" value="1"/>
</dbReference>
<comment type="caution">
    <text evidence="3">The sequence shown here is derived from an EMBL/GenBank/DDBJ whole genome shotgun (WGS) entry which is preliminary data.</text>
</comment>
<evidence type="ECO:0000313" key="4">
    <source>
        <dbReference type="Proteomes" id="UP000818323"/>
    </source>
</evidence>
<organism evidence="3 4">
    <name type="scientific">Microvirga arsenatis</name>
    <dbReference type="NCBI Taxonomy" id="2692265"/>
    <lineage>
        <taxon>Bacteria</taxon>
        <taxon>Pseudomonadati</taxon>
        <taxon>Pseudomonadota</taxon>
        <taxon>Alphaproteobacteria</taxon>
        <taxon>Hyphomicrobiales</taxon>
        <taxon>Methylobacteriaceae</taxon>
        <taxon>Microvirga</taxon>
    </lineage>
</organism>
<dbReference type="Gene3D" id="3.90.550.10">
    <property type="entry name" value="Spore Coat Polysaccharide Biosynthesis Protein SpsA, Chain A"/>
    <property type="match status" value="1"/>
</dbReference>
<proteinExistence type="predicted"/>
<accession>A0ABW9Z3A6</accession>
<dbReference type="InterPro" id="IPR029044">
    <property type="entry name" value="Nucleotide-diphossugar_trans"/>
</dbReference>
<dbReference type="InterPro" id="IPR001173">
    <property type="entry name" value="Glyco_trans_2-like"/>
</dbReference>
<feature type="transmembrane region" description="Helical" evidence="1">
    <location>
        <begin position="305"/>
        <end position="325"/>
    </location>
</feature>
<keyword evidence="1" id="KW-0472">Membrane</keyword>
<keyword evidence="4" id="KW-1185">Reference proteome</keyword>
<evidence type="ECO:0000256" key="1">
    <source>
        <dbReference type="SAM" id="Phobius"/>
    </source>
</evidence>